<dbReference type="GO" id="GO:0016052">
    <property type="term" value="P:carbohydrate catabolic process"/>
    <property type="evidence" value="ECO:0007669"/>
    <property type="project" value="TreeGrafter"/>
</dbReference>
<organism evidence="4 5">
    <name type="scientific">Iningainema tapete BLCC-T55</name>
    <dbReference type="NCBI Taxonomy" id="2748662"/>
    <lineage>
        <taxon>Bacteria</taxon>
        <taxon>Bacillati</taxon>
        <taxon>Cyanobacteriota</taxon>
        <taxon>Cyanophyceae</taxon>
        <taxon>Nostocales</taxon>
        <taxon>Scytonemataceae</taxon>
        <taxon>Iningainema tapete</taxon>
    </lineage>
</organism>
<dbReference type="AlphaFoldDB" id="A0A8J7BWK9"/>
<proteinExistence type="inferred from homology"/>
<keyword evidence="5" id="KW-1185">Reference proteome</keyword>
<dbReference type="InterPro" id="IPR002053">
    <property type="entry name" value="Glyco_hydro_25"/>
</dbReference>
<dbReference type="PANTHER" id="PTHR34135">
    <property type="entry name" value="LYSOZYME"/>
    <property type="match status" value="1"/>
</dbReference>
<dbReference type="Gene3D" id="3.20.20.80">
    <property type="entry name" value="Glycosidases"/>
    <property type="match status" value="1"/>
</dbReference>
<dbReference type="EMBL" id="JACXAE010000033">
    <property type="protein sequence ID" value="MBD2771992.1"/>
    <property type="molecule type" value="Genomic_DNA"/>
</dbReference>
<accession>A0A8J7BWK9</accession>
<dbReference type="GO" id="GO:0009253">
    <property type="term" value="P:peptidoglycan catabolic process"/>
    <property type="evidence" value="ECO:0007669"/>
    <property type="project" value="InterPro"/>
</dbReference>
<evidence type="ECO:0000256" key="1">
    <source>
        <dbReference type="ARBA" id="ARBA00010646"/>
    </source>
</evidence>
<keyword evidence="3" id="KW-0326">Glycosidase</keyword>
<dbReference type="Proteomes" id="UP000629098">
    <property type="component" value="Unassembled WGS sequence"/>
</dbReference>
<dbReference type="SUPFAM" id="SSF51445">
    <property type="entry name" value="(Trans)glycosidases"/>
    <property type="match status" value="1"/>
</dbReference>
<evidence type="ECO:0000313" key="4">
    <source>
        <dbReference type="EMBL" id="MBD2771992.1"/>
    </source>
</evidence>
<reference evidence="4" key="1">
    <citation type="submission" date="2020-09" db="EMBL/GenBank/DDBJ databases">
        <title>Iningainema tapete sp. nov. (Scytonemataceae, Cyanobacteria) from greenhouses in central Florida (USA) produces two types of nodularin with biosynthetic potential for microcystin-LR and anabaenopeptins.</title>
        <authorList>
            <person name="Berthold D.E."/>
            <person name="Lefler F.W."/>
            <person name="Huang I.-S."/>
            <person name="Abdulla H."/>
            <person name="Zimba P.V."/>
            <person name="Laughinghouse H.D. IV."/>
        </authorList>
    </citation>
    <scope>NUCLEOTIDE SEQUENCE</scope>
    <source>
        <strain evidence="4">BLCCT55</strain>
    </source>
</reference>
<evidence type="ECO:0000313" key="5">
    <source>
        <dbReference type="Proteomes" id="UP000629098"/>
    </source>
</evidence>
<comment type="caution">
    <text evidence="4">The sequence shown here is derived from an EMBL/GenBank/DDBJ whole genome shotgun (WGS) entry which is preliminary data.</text>
</comment>
<dbReference type="SMART" id="SM00641">
    <property type="entry name" value="Glyco_25"/>
    <property type="match status" value="1"/>
</dbReference>
<dbReference type="GO" id="GO:0003796">
    <property type="term" value="F:lysozyme activity"/>
    <property type="evidence" value="ECO:0007669"/>
    <property type="project" value="InterPro"/>
</dbReference>
<evidence type="ECO:0000256" key="2">
    <source>
        <dbReference type="ARBA" id="ARBA00022801"/>
    </source>
</evidence>
<dbReference type="Pfam" id="PF01183">
    <property type="entry name" value="Glyco_hydro_25"/>
    <property type="match status" value="1"/>
</dbReference>
<comment type="similarity">
    <text evidence="1">Belongs to the glycosyl hydrolase 25 family.</text>
</comment>
<keyword evidence="2 4" id="KW-0378">Hydrolase</keyword>
<dbReference type="InterPro" id="IPR018077">
    <property type="entry name" value="Glyco_hydro_fam25_subgr"/>
</dbReference>
<protein>
    <submittedName>
        <fullName evidence="4">Glycoside hydrolase family 25 protein</fullName>
    </submittedName>
</protein>
<dbReference type="PANTHER" id="PTHR34135:SF2">
    <property type="entry name" value="LYSOZYME"/>
    <property type="match status" value="1"/>
</dbReference>
<name>A0A8J7BWK9_9CYAN</name>
<dbReference type="GO" id="GO:0016998">
    <property type="term" value="P:cell wall macromolecule catabolic process"/>
    <property type="evidence" value="ECO:0007669"/>
    <property type="project" value="InterPro"/>
</dbReference>
<evidence type="ECO:0000256" key="3">
    <source>
        <dbReference type="ARBA" id="ARBA00023295"/>
    </source>
</evidence>
<gene>
    <name evidence="4" type="ORF">ICL16_07785</name>
</gene>
<dbReference type="PROSITE" id="PS51904">
    <property type="entry name" value="GLYCOSYL_HYDROL_F25_2"/>
    <property type="match status" value="1"/>
</dbReference>
<sequence>MDTLNTTLQLGIDVSNINPPVNWQVVRSAQITYGFIKATEGATFIDKTFTTNWEGMKQAGIIRGAYHFFRPTTSTPQEQADNFLTIVKDVLEPGDLPPVLDIEAWPETVGQQWKKINLDQRIERVQIWLKKVEQATKRRPIIYTSPSFWKEYMGDTQNFTRYPLWIAHYTDKPEPLIPAHNWGGNGYTFWQYTEKGTVAGVSGNVDKNRFKGSIAQLMALVNDSVIA</sequence>
<dbReference type="CDD" id="cd06524">
    <property type="entry name" value="GH25_YegX-like"/>
    <property type="match status" value="1"/>
</dbReference>
<dbReference type="InterPro" id="IPR017853">
    <property type="entry name" value="GH"/>
</dbReference>
<dbReference type="RefSeq" id="WP_190826283.1">
    <property type="nucleotide sequence ID" value="NZ_CAWPPI010000033.1"/>
</dbReference>